<evidence type="ECO:0000313" key="2">
    <source>
        <dbReference type="EMBL" id="SNZ19392.1"/>
    </source>
</evidence>
<dbReference type="Proteomes" id="UP000219439">
    <property type="component" value="Unassembled WGS sequence"/>
</dbReference>
<reference evidence="2 3" key="1">
    <citation type="submission" date="2017-09" db="EMBL/GenBank/DDBJ databases">
        <authorList>
            <person name="Ehlers B."/>
            <person name="Leendertz F.H."/>
        </authorList>
    </citation>
    <scope>NUCLEOTIDE SEQUENCE [LARGE SCALE GENOMIC DNA]</scope>
    <source>
        <strain evidence="2 3">DSM 18289</strain>
    </source>
</reference>
<keyword evidence="3" id="KW-1185">Reference proteome</keyword>
<accession>A0A285PCD4</accession>
<evidence type="ECO:0000259" key="1">
    <source>
        <dbReference type="Pfam" id="PF22599"/>
    </source>
</evidence>
<dbReference type="Gene3D" id="3.30.1360.200">
    <property type="match status" value="1"/>
</dbReference>
<dbReference type="AlphaFoldDB" id="A0A285PCD4"/>
<protein>
    <recommendedName>
        <fullName evidence="1">SecDF P1 head subdomain domain-containing protein</fullName>
    </recommendedName>
</protein>
<dbReference type="OrthoDB" id="9805019at2"/>
<dbReference type="InterPro" id="IPR054384">
    <property type="entry name" value="SecDF_P1_head"/>
</dbReference>
<dbReference type="Pfam" id="PF22599">
    <property type="entry name" value="SecDF_P1_head"/>
    <property type="match status" value="1"/>
</dbReference>
<proteinExistence type="predicted"/>
<name>A0A285PCD4_9HYPH</name>
<feature type="domain" description="SecDF P1 head subdomain" evidence="1">
    <location>
        <begin position="55"/>
        <end position="149"/>
    </location>
</feature>
<dbReference type="EMBL" id="OBEL01000002">
    <property type="protein sequence ID" value="SNZ19392.1"/>
    <property type="molecule type" value="Genomic_DNA"/>
</dbReference>
<organism evidence="2 3">
    <name type="scientific">Cohaesibacter gelatinilyticus</name>
    <dbReference type="NCBI Taxonomy" id="372072"/>
    <lineage>
        <taxon>Bacteria</taxon>
        <taxon>Pseudomonadati</taxon>
        <taxon>Pseudomonadota</taxon>
        <taxon>Alphaproteobacteria</taxon>
        <taxon>Hyphomicrobiales</taxon>
        <taxon>Cohaesibacteraceae</taxon>
    </lineage>
</organism>
<evidence type="ECO:0000313" key="3">
    <source>
        <dbReference type="Proteomes" id="UP000219439"/>
    </source>
</evidence>
<gene>
    <name evidence="2" type="ORF">SAMN06265368_2477</name>
</gene>
<sequence length="152" mass="16094">MAVRKLITGIMALGVAGALVWTGTKIQSNLYEDQCLDLGGGRNPGNFPICVVVQNDPYLLIGPIAITANDIVSIKPGALSSGNRIVHIELKKEIAAALSGFTRHSVGQPMAMKIDGKTVSSPVIREAIESTKYDIALSEETAKDLIAHLSPD</sequence>